<dbReference type="InterPro" id="IPR049251">
    <property type="entry name" value="DUF6884"/>
</dbReference>
<protein>
    <submittedName>
        <fullName evidence="3">DUF6884 domain-containing protein</fullName>
    </submittedName>
</protein>
<name>A0ABD5SXM8_9EURY</name>
<accession>A0ABD5SXM8</accession>
<evidence type="ECO:0000313" key="4">
    <source>
        <dbReference type="Proteomes" id="UP001596274"/>
    </source>
</evidence>
<feature type="compositionally biased region" description="Basic and acidic residues" evidence="1">
    <location>
        <begin position="12"/>
        <end position="23"/>
    </location>
</feature>
<reference evidence="3 4" key="1">
    <citation type="journal article" date="2019" name="Int. J. Syst. Evol. Microbiol.">
        <title>The Global Catalogue of Microorganisms (GCM) 10K type strain sequencing project: providing services to taxonomists for standard genome sequencing and annotation.</title>
        <authorList>
            <consortium name="The Broad Institute Genomics Platform"/>
            <consortium name="The Broad Institute Genome Sequencing Center for Infectious Disease"/>
            <person name="Wu L."/>
            <person name="Ma J."/>
        </authorList>
    </citation>
    <scope>NUCLEOTIDE SEQUENCE [LARGE SCALE GENOMIC DNA]</scope>
    <source>
        <strain evidence="3 4">PJ61</strain>
    </source>
</reference>
<comment type="caution">
    <text evidence="3">The sequence shown here is derived from an EMBL/GenBank/DDBJ whole genome shotgun (WGS) entry which is preliminary data.</text>
</comment>
<keyword evidence="4" id="KW-1185">Reference proteome</keyword>
<gene>
    <name evidence="3" type="ORF">ACFQDD_00470</name>
</gene>
<feature type="compositionally biased region" description="Low complexity" evidence="1">
    <location>
        <begin position="1"/>
        <end position="10"/>
    </location>
</feature>
<evidence type="ECO:0000256" key="1">
    <source>
        <dbReference type="SAM" id="MobiDB-lite"/>
    </source>
</evidence>
<dbReference type="Pfam" id="PF21818">
    <property type="entry name" value="DUF6884"/>
    <property type="match status" value="1"/>
</dbReference>
<dbReference type="AlphaFoldDB" id="A0ABD5SXM8"/>
<feature type="region of interest" description="Disordered" evidence="1">
    <location>
        <begin position="1"/>
        <end position="55"/>
    </location>
</feature>
<feature type="domain" description="DUF6884" evidence="2">
    <location>
        <begin position="141"/>
        <end position="304"/>
    </location>
</feature>
<dbReference type="Proteomes" id="UP001596274">
    <property type="component" value="Unassembled WGS sequence"/>
</dbReference>
<sequence length="310" mass="33968">MAATDTTPTDTDSEHAATSDDRGPSPTVTSHDDGSLTVTKDSSIPDFIRDESEEPTVEIAPADAPLFRILMDVFEGIRLPDLMPARLARECASTAAVADKLTDVERGHVTVDRVSYGLSYTKAAREAVEQHRDRDPKTLVAVGCSASKRDVKVSRAGDLYSSGYWTVKSRYGAEVGDDWGIISAKYGLLSPDEEIANYDRTVTDLEGIPVDGEGRLPNGDPVKTLLDEWAMDVYEGLSAWIDSEAHPDDPRDVELQIVLGDRYYDPLAERGVFDALRASGELTVDPVFQTRDFSGMGEQMSWMNEQVDAE</sequence>
<evidence type="ECO:0000313" key="3">
    <source>
        <dbReference type="EMBL" id="MFC6770010.1"/>
    </source>
</evidence>
<evidence type="ECO:0000259" key="2">
    <source>
        <dbReference type="Pfam" id="PF21818"/>
    </source>
</evidence>
<dbReference type="EMBL" id="JBHSWT010000009">
    <property type="protein sequence ID" value="MFC6770010.1"/>
    <property type="molecule type" value="Genomic_DNA"/>
</dbReference>
<organism evidence="3 4">
    <name type="scientific">Halorubrum pallidum</name>
    <dbReference type="NCBI Taxonomy" id="1526114"/>
    <lineage>
        <taxon>Archaea</taxon>
        <taxon>Methanobacteriati</taxon>
        <taxon>Methanobacteriota</taxon>
        <taxon>Stenosarchaea group</taxon>
        <taxon>Halobacteria</taxon>
        <taxon>Halobacteriales</taxon>
        <taxon>Haloferacaceae</taxon>
        <taxon>Halorubrum</taxon>
    </lineage>
</organism>
<proteinExistence type="predicted"/>